<keyword evidence="4" id="KW-1185">Reference proteome</keyword>
<evidence type="ECO:0000256" key="1">
    <source>
        <dbReference type="ARBA" id="ARBA00022801"/>
    </source>
</evidence>
<evidence type="ECO:0000313" key="3">
    <source>
        <dbReference type="EMBL" id="QEG38131.1"/>
    </source>
</evidence>
<name>A0A5B9QVU0_9BACT</name>
<dbReference type="GO" id="GO:0016791">
    <property type="term" value="F:phosphatase activity"/>
    <property type="evidence" value="ECO:0007669"/>
    <property type="project" value="TreeGrafter"/>
</dbReference>
<proteinExistence type="predicted"/>
<evidence type="ECO:0000313" key="4">
    <source>
        <dbReference type="Proteomes" id="UP000325286"/>
    </source>
</evidence>
<dbReference type="EMBL" id="CP042914">
    <property type="protein sequence ID" value="QEG38131.1"/>
    <property type="molecule type" value="Genomic_DNA"/>
</dbReference>
<reference evidence="3 4" key="1">
    <citation type="submission" date="2019-08" db="EMBL/GenBank/DDBJ databases">
        <title>Deep-cultivation of Planctomycetes and their phenomic and genomic characterization uncovers novel biology.</title>
        <authorList>
            <person name="Wiegand S."/>
            <person name="Jogler M."/>
            <person name="Boedeker C."/>
            <person name="Pinto D."/>
            <person name="Vollmers J."/>
            <person name="Rivas-Marin E."/>
            <person name="Kohn T."/>
            <person name="Peeters S.H."/>
            <person name="Heuer A."/>
            <person name="Rast P."/>
            <person name="Oberbeckmann S."/>
            <person name="Bunk B."/>
            <person name="Jeske O."/>
            <person name="Meyerdierks A."/>
            <person name="Storesund J.E."/>
            <person name="Kallscheuer N."/>
            <person name="Luecker S."/>
            <person name="Lage O.M."/>
            <person name="Pohl T."/>
            <person name="Merkel B.J."/>
            <person name="Hornburger P."/>
            <person name="Mueller R.-W."/>
            <person name="Bruemmer F."/>
            <person name="Labrenz M."/>
            <person name="Spormann A.M."/>
            <person name="Op den Camp H."/>
            <person name="Overmann J."/>
            <person name="Amann R."/>
            <person name="Jetten M.S.M."/>
            <person name="Mascher T."/>
            <person name="Medema M.H."/>
            <person name="Devos D.P."/>
            <person name="Kaster A.-K."/>
            <person name="Ovreas L."/>
            <person name="Rohde M."/>
            <person name="Galperin M.Y."/>
            <person name="Jogler C."/>
        </authorList>
    </citation>
    <scope>NUCLEOTIDE SEQUENCE [LARGE SCALE GENOMIC DNA]</scope>
    <source>
        <strain evidence="3 4">UC8</strain>
    </source>
</reference>
<keyword evidence="1 3" id="KW-0378">Hydrolase</keyword>
<dbReference type="Proteomes" id="UP000325286">
    <property type="component" value="Chromosome"/>
</dbReference>
<dbReference type="Gene3D" id="3.60.40.10">
    <property type="entry name" value="PPM-type phosphatase domain"/>
    <property type="match status" value="1"/>
</dbReference>
<dbReference type="InterPro" id="IPR052016">
    <property type="entry name" value="Bact_Sigma-Reg"/>
</dbReference>
<accession>A0A5B9QVU0</accession>
<protein>
    <submittedName>
        <fullName evidence="3">Phosphoserine phosphatase RsbU</fullName>
        <ecNumber evidence="3">3.1.3.3</ecNumber>
    </submittedName>
</protein>
<sequence length="285" mass="31311">MQMQCMEVWGGNRPIDRNIETPGLHVWAFCKPHGKSLSGGDVYYLSSCASGRITRLLLADVSGHGEVVSAVATGLRDLMRRNINHIRQTKFVRAMNEQFSQLSTRGEFATAVVSTFFSPTMKLNVCNAGHPPSLLYRQQQQTWQELTTEMEGSDQIADTPLGVSDEAAYSQHEVQLDPGDLVLNFSDAIMESEDADGQQIGRAGVLKLVSELDVSQPDKIVPTILEKVSQLHSENLDRDDVTILLIQATGEGPSLRNNLMAPFRLLGSVRQSAAGTTDERHTESS</sequence>
<dbReference type="Pfam" id="PF07228">
    <property type="entry name" value="SpoIIE"/>
    <property type="match status" value="1"/>
</dbReference>
<dbReference type="KEGG" id="rul:UC8_00840"/>
<dbReference type="PANTHER" id="PTHR43156:SF2">
    <property type="entry name" value="STAGE II SPORULATION PROTEIN E"/>
    <property type="match status" value="1"/>
</dbReference>
<organism evidence="3 4">
    <name type="scientific">Roseimaritima ulvae</name>
    <dbReference type="NCBI Taxonomy" id="980254"/>
    <lineage>
        <taxon>Bacteria</taxon>
        <taxon>Pseudomonadati</taxon>
        <taxon>Planctomycetota</taxon>
        <taxon>Planctomycetia</taxon>
        <taxon>Pirellulales</taxon>
        <taxon>Pirellulaceae</taxon>
        <taxon>Roseimaritima</taxon>
    </lineage>
</organism>
<dbReference type="InterPro" id="IPR001932">
    <property type="entry name" value="PPM-type_phosphatase-like_dom"/>
</dbReference>
<feature type="domain" description="PPM-type phosphatase" evidence="2">
    <location>
        <begin position="21"/>
        <end position="248"/>
    </location>
</feature>
<dbReference type="InterPro" id="IPR036457">
    <property type="entry name" value="PPM-type-like_dom_sf"/>
</dbReference>
<evidence type="ECO:0000259" key="2">
    <source>
        <dbReference type="SMART" id="SM00331"/>
    </source>
</evidence>
<dbReference type="EC" id="3.1.3.3" evidence="3"/>
<dbReference type="PANTHER" id="PTHR43156">
    <property type="entry name" value="STAGE II SPORULATION PROTEIN E-RELATED"/>
    <property type="match status" value="1"/>
</dbReference>
<gene>
    <name evidence="3" type="primary">rsbU_1</name>
    <name evidence="3" type="ORF">UC8_00840</name>
</gene>
<dbReference type="SMART" id="SM00331">
    <property type="entry name" value="PP2C_SIG"/>
    <property type="match status" value="1"/>
</dbReference>
<dbReference type="AlphaFoldDB" id="A0A5B9QVU0"/>